<dbReference type="InterPro" id="IPR027417">
    <property type="entry name" value="P-loop_NTPase"/>
</dbReference>
<dbReference type="GO" id="GO:0003924">
    <property type="term" value="F:GTPase activity"/>
    <property type="evidence" value="ECO:0007669"/>
    <property type="project" value="InterPro"/>
</dbReference>
<dbReference type="GO" id="GO:0005525">
    <property type="term" value="F:GTP binding"/>
    <property type="evidence" value="ECO:0007669"/>
    <property type="project" value="UniProtKB-KW"/>
</dbReference>
<dbReference type="FunFam" id="3.40.50.300:FF:000808">
    <property type="entry name" value="Small GTP-binding protein, putative"/>
    <property type="match status" value="1"/>
</dbReference>
<dbReference type="SMART" id="SM00176">
    <property type="entry name" value="RAN"/>
    <property type="match status" value="1"/>
</dbReference>
<dbReference type="CDD" id="cd00154">
    <property type="entry name" value="Rab"/>
    <property type="match status" value="1"/>
</dbReference>
<keyword evidence="2" id="KW-0342">GTP-binding</keyword>
<dbReference type="PRINTS" id="PR00449">
    <property type="entry name" value="RASTRNSFRMNG"/>
</dbReference>
<dbReference type="InterPro" id="IPR001806">
    <property type="entry name" value="Small_GTPase"/>
</dbReference>
<evidence type="ECO:0000256" key="2">
    <source>
        <dbReference type="ARBA" id="ARBA00023134"/>
    </source>
</evidence>
<dbReference type="SMART" id="SM00174">
    <property type="entry name" value="RHO"/>
    <property type="match status" value="1"/>
</dbReference>
<sequence>MITFKIVMIGDKSVGKTSIVKRYTENTFSTGTESTIGAQFTSKVIEIAPQGVVPVQIKLQIWDTAGEEKFRSITPMYYKNAASVILIYDITSEETFVSIGRWVNEIENNGANQLQLALVANKCDMSEQEEIPLKSGIEYAKKLKAIFQQTSAKSNEGIEQLFTQLGEKLYIRHLAGEADIALKGRSDTIKITKASMAERKDEKSGGCKC</sequence>
<dbReference type="OrthoDB" id="63533at2759"/>
<evidence type="ECO:0000256" key="1">
    <source>
        <dbReference type="ARBA" id="ARBA00022741"/>
    </source>
</evidence>
<dbReference type="Pfam" id="PF00071">
    <property type="entry name" value="Ras"/>
    <property type="match status" value="1"/>
</dbReference>
<dbReference type="InterPro" id="IPR050227">
    <property type="entry name" value="Rab"/>
</dbReference>
<evidence type="ECO:0000313" key="4">
    <source>
        <dbReference type="Proteomes" id="UP000039865"/>
    </source>
</evidence>
<dbReference type="NCBIfam" id="TIGR00231">
    <property type="entry name" value="small_GTP"/>
    <property type="match status" value="1"/>
</dbReference>
<name>A0A078AC14_STYLE</name>
<gene>
    <name evidence="3" type="primary">Contig13485.g14388</name>
    <name evidence="3" type="ORF">STYLEM_8741</name>
</gene>
<dbReference type="Proteomes" id="UP000039865">
    <property type="component" value="Unassembled WGS sequence"/>
</dbReference>
<dbReference type="PROSITE" id="PS51420">
    <property type="entry name" value="RHO"/>
    <property type="match status" value="1"/>
</dbReference>
<proteinExistence type="predicted"/>
<protein>
    <submittedName>
        <fullName evidence="3">Member ras oncogene family</fullName>
    </submittedName>
</protein>
<reference evidence="3 4" key="1">
    <citation type="submission" date="2014-06" db="EMBL/GenBank/DDBJ databases">
        <authorList>
            <person name="Swart Estienne"/>
        </authorList>
    </citation>
    <scope>NUCLEOTIDE SEQUENCE [LARGE SCALE GENOMIC DNA]</scope>
    <source>
        <strain evidence="3 4">130c</strain>
    </source>
</reference>
<dbReference type="SMART" id="SM00175">
    <property type="entry name" value="RAB"/>
    <property type="match status" value="1"/>
</dbReference>
<dbReference type="PROSITE" id="PS51419">
    <property type="entry name" value="RAB"/>
    <property type="match status" value="1"/>
</dbReference>
<keyword evidence="4" id="KW-1185">Reference proteome</keyword>
<dbReference type="PANTHER" id="PTHR47977">
    <property type="entry name" value="RAS-RELATED PROTEIN RAB"/>
    <property type="match status" value="1"/>
</dbReference>
<dbReference type="OMA" id="CDVHENH"/>
<dbReference type="Gene3D" id="3.40.50.300">
    <property type="entry name" value="P-loop containing nucleotide triphosphate hydrolases"/>
    <property type="match status" value="1"/>
</dbReference>
<dbReference type="InParanoid" id="A0A078AC14"/>
<dbReference type="AlphaFoldDB" id="A0A078AC14"/>
<accession>A0A078AC14</accession>
<dbReference type="EMBL" id="CCKQ01008311">
    <property type="protein sequence ID" value="CDW79749.1"/>
    <property type="molecule type" value="Genomic_DNA"/>
</dbReference>
<dbReference type="InterPro" id="IPR005225">
    <property type="entry name" value="Small_GTP-bd"/>
</dbReference>
<organism evidence="3 4">
    <name type="scientific">Stylonychia lemnae</name>
    <name type="common">Ciliate</name>
    <dbReference type="NCBI Taxonomy" id="5949"/>
    <lineage>
        <taxon>Eukaryota</taxon>
        <taxon>Sar</taxon>
        <taxon>Alveolata</taxon>
        <taxon>Ciliophora</taxon>
        <taxon>Intramacronucleata</taxon>
        <taxon>Spirotrichea</taxon>
        <taxon>Stichotrichia</taxon>
        <taxon>Sporadotrichida</taxon>
        <taxon>Oxytrichidae</taxon>
        <taxon>Stylonychinae</taxon>
        <taxon>Stylonychia</taxon>
    </lineage>
</organism>
<dbReference type="SUPFAM" id="SSF52540">
    <property type="entry name" value="P-loop containing nucleoside triphosphate hydrolases"/>
    <property type="match status" value="1"/>
</dbReference>
<dbReference type="PROSITE" id="PS51421">
    <property type="entry name" value="RAS"/>
    <property type="match status" value="1"/>
</dbReference>
<evidence type="ECO:0000313" key="3">
    <source>
        <dbReference type="EMBL" id="CDW79749.1"/>
    </source>
</evidence>
<dbReference type="SMART" id="SM00173">
    <property type="entry name" value="RAS"/>
    <property type="match status" value="1"/>
</dbReference>
<keyword evidence="1" id="KW-0547">Nucleotide-binding</keyword>